<name>A0ACC2J394_9PEZI</name>
<protein>
    <submittedName>
        <fullName evidence="1">Uncharacterized protein</fullName>
    </submittedName>
</protein>
<sequence>MPEIESVRKLCKAPSVSVGVLHQGEIVFRRSIGLRDIEANLEADSDTAYQIGSCSKLLTSTAAGLLSKEHPIWKDKVQDHLPDFDPIQDPRIGKTATIVDICRHSTGLANGNSIFMGPGGTVVVKGEDHIAMTNRLPTSNQHGQRFNSWWYYSNAAFGLLASIIERSSGTSFSTFLKDRLCGPLGLTQTLVTEADVTHNSNLAHPYVQRADGTWAKINNHYTSEKHGPVLAALGIRSSVNDMLKYLAAVMNRYDLEKESKASTPSPEILAKCEGNPLREISSMWNWWWGRPCDDGFDNKTAYTLGWFRTTMPTSALGMLSYNGVHRKEDIIGKESSPRTLYGHSGCSNGFLSTAYLIPDSHTAVVVLSNAADAADSTDTASQILLQAIFDLKPTIDLIPSLEVSVAHRRTKHEKVVKDWTEHRGVSQYDKAVAEEILGTYVGFGVSYIHIISSETSPSGLAVRFADQETSQRDLEPYHKDALSFLPLDHHKKLESGMIDWDYWQTGVFTFLREGMSFDLDVPASMRDSPSAGTVTEDPEGIISQATELETRKPVVGLRWKWDEYDQPGLWVKTNEKMSQSDIDDLVAKFTGLYKKNVEEAQ</sequence>
<organism evidence="1 2">
    <name type="scientific">Nemania bipapillata</name>
    <dbReference type="NCBI Taxonomy" id="110536"/>
    <lineage>
        <taxon>Eukaryota</taxon>
        <taxon>Fungi</taxon>
        <taxon>Dikarya</taxon>
        <taxon>Ascomycota</taxon>
        <taxon>Pezizomycotina</taxon>
        <taxon>Sordariomycetes</taxon>
        <taxon>Xylariomycetidae</taxon>
        <taxon>Xylariales</taxon>
        <taxon>Xylariaceae</taxon>
        <taxon>Nemania</taxon>
    </lineage>
</organism>
<evidence type="ECO:0000313" key="1">
    <source>
        <dbReference type="EMBL" id="KAJ8121794.1"/>
    </source>
</evidence>
<accession>A0ACC2J394</accession>
<gene>
    <name evidence="1" type="ORF">ONZ43_g1843</name>
</gene>
<comment type="caution">
    <text evidence="1">The sequence shown here is derived from an EMBL/GenBank/DDBJ whole genome shotgun (WGS) entry which is preliminary data.</text>
</comment>
<reference evidence="1" key="1">
    <citation type="submission" date="2022-11" db="EMBL/GenBank/DDBJ databases">
        <title>Genome Sequence of Nemania bipapillata.</title>
        <authorList>
            <person name="Buettner E."/>
        </authorList>
    </citation>
    <scope>NUCLEOTIDE SEQUENCE</scope>
    <source>
        <strain evidence="1">CP14</strain>
    </source>
</reference>
<dbReference type="EMBL" id="JAPESX010000345">
    <property type="protein sequence ID" value="KAJ8121794.1"/>
    <property type="molecule type" value="Genomic_DNA"/>
</dbReference>
<keyword evidence="2" id="KW-1185">Reference proteome</keyword>
<evidence type="ECO:0000313" key="2">
    <source>
        <dbReference type="Proteomes" id="UP001153334"/>
    </source>
</evidence>
<proteinExistence type="predicted"/>
<dbReference type="Proteomes" id="UP001153334">
    <property type="component" value="Unassembled WGS sequence"/>
</dbReference>